<evidence type="ECO:0000256" key="4">
    <source>
        <dbReference type="ARBA" id="ARBA00023136"/>
    </source>
</evidence>
<proteinExistence type="predicted"/>
<dbReference type="EMBL" id="OZ034822">
    <property type="protein sequence ID" value="CAL1411285.1"/>
    <property type="molecule type" value="Genomic_DNA"/>
</dbReference>
<protein>
    <recommendedName>
        <fullName evidence="5">SLC26A/SulP transporter domain-containing protein</fullName>
    </recommendedName>
</protein>
<dbReference type="Proteomes" id="UP001497516">
    <property type="component" value="Chromosome 9"/>
</dbReference>
<dbReference type="Pfam" id="PF00916">
    <property type="entry name" value="Sulfate_transp"/>
    <property type="match status" value="1"/>
</dbReference>
<evidence type="ECO:0000256" key="1">
    <source>
        <dbReference type="ARBA" id="ARBA00004141"/>
    </source>
</evidence>
<dbReference type="PANTHER" id="PTHR11814">
    <property type="entry name" value="SULFATE TRANSPORTER"/>
    <property type="match status" value="1"/>
</dbReference>
<evidence type="ECO:0000313" key="6">
    <source>
        <dbReference type="EMBL" id="CAL1411285.1"/>
    </source>
</evidence>
<name>A0AAV2GKM8_9ROSI</name>
<dbReference type="InterPro" id="IPR011547">
    <property type="entry name" value="SLC26A/SulP_dom"/>
</dbReference>
<reference evidence="6 7" key="1">
    <citation type="submission" date="2024-04" db="EMBL/GenBank/DDBJ databases">
        <authorList>
            <person name="Fracassetti M."/>
        </authorList>
    </citation>
    <scope>NUCLEOTIDE SEQUENCE [LARGE SCALE GENOMIC DNA]</scope>
</reference>
<feature type="domain" description="SLC26A/SulP transporter" evidence="5">
    <location>
        <begin position="32"/>
        <end position="66"/>
    </location>
</feature>
<organism evidence="6 7">
    <name type="scientific">Linum trigynum</name>
    <dbReference type="NCBI Taxonomy" id="586398"/>
    <lineage>
        <taxon>Eukaryota</taxon>
        <taxon>Viridiplantae</taxon>
        <taxon>Streptophyta</taxon>
        <taxon>Embryophyta</taxon>
        <taxon>Tracheophyta</taxon>
        <taxon>Spermatophyta</taxon>
        <taxon>Magnoliopsida</taxon>
        <taxon>eudicotyledons</taxon>
        <taxon>Gunneridae</taxon>
        <taxon>Pentapetalae</taxon>
        <taxon>rosids</taxon>
        <taxon>fabids</taxon>
        <taxon>Malpighiales</taxon>
        <taxon>Linaceae</taxon>
        <taxon>Linum</taxon>
    </lineage>
</organism>
<accession>A0AAV2GKM8</accession>
<keyword evidence="2" id="KW-0812">Transmembrane</keyword>
<evidence type="ECO:0000313" key="7">
    <source>
        <dbReference type="Proteomes" id="UP001497516"/>
    </source>
</evidence>
<evidence type="ECO:0000256" key="3">
    <source>
        <dbReference type="ARBA" id="ARBA00022989"/>
    </source>
</evidence>
<dbReference type="GO" id="GO:0055085">
    <property type="term" value="P:transmembrane transport"/>
    <property type="evidence" value="ECO:0007669"/>
    <property type="project" value="InterPro"/>
</dbReference>
<dbReference type="GO" id="GO:0016020">
    <property type="term" value="C:membrane"/>
    <property type="evidence" value="ECO:0007669"/>
    <property type="project" value="UniProtKB-SubCell"/>
</dbReference>
<sequence>MKQLCASRKLVLGLQYFIPIMEWAPRYNFAFFRADLVAGITIASLVVPQGISYAQLALLPPIIGLYKLPASYHLKN</sequence>
<keyword evidence="4" id="KW-0472">Membrane</keyword>
<comment type="subcellular location">
    <subcellularLocation>
        <location evidence="1">Membrane</location>
        <topology evidence="1">Multi-pass membrane protein</topology>
    </subcellularLocation>
</comment>
<evidence type="ECO:0000256" key="2">
    <source>
        <dbReference type="ARBA" id="ARBA00022692"/>
    </source>
</evidence>
<keyword evidence="3" id="KW-1133">Transmembrane helix</keyword>
<dbReference type="AlphaFoldDB" id="A0AAV2GKM8"/>
<gene>
    <name evidence="6" type="ORF">LTRI10_LOCUS50651</name>
</gene>
<keyword evidence="7" id="KW-1185">Reference proteome</keyword>
<evidence type="ECO:0000259" key="5">
    <source>
        <dbReference type="Pfam" id="PF00916"/>
    </source>
</evidence>
<dbReference type="InterPro" id="IPR001902">
    <property type="entry name" value="SLC26A/SulP_fam"/>
</dbReference>